<evidence type="ECO:0000256" key="1">
    <source>
        <dbReference type="SAM" id="MobiDB-lite"/>
    </source>
</evidence>
<evidence type="ECO:0000313" key="3">
    <source>
        <dbReference type="Proteomes" id="UP001162156"/>
    </source>
</evidence>
<name>A0AAV8X666_9CUCU</name>
<keyword evidence="3" id="KW-1185">Reference proteome</keyword>
<evidence type="ECO:0000313" key="2">
    <source>
        <dbReference type="EMBL" id="KAJ8934006.1"/>
    </source>
</evidence>
<dbReference type="Proteomes" id="UP001162156">
    <property type="component" value="Unassembled WGS sequence"/>
</dbReference>
<proteinExistence type="predicted"/>
<dbReference type="AlphaFoldDB" id="A0AAV8X666"/>
<dbReference type="EMBL" id="JANEYF010003796">
    <property type="protein sequence ID" value="KAJ8934006.1"/>
    <property type="molecule type" value="Genomic_DNA"/>
</dbReference>
<protein>
    <submittedName>
        <fullName evidence="2">Uncharacterized protein</fullName>
    </submittedName>
</protein>
<organism evidence="2 3">
    <name type="scientific">Rhamnusium bicolor</name>
    <dbReference type="NCBI Taxonomy" id="1586634"/>
    <lineage>
        <taxon>Eukaryota</taxon>
        <taxon>Metazoa</taxon>
        <taxon>Ecdysozoa</taxon>
        <taxon>Arthropoda</taxon>
        <taxon>Hexapoda</taxon>
        <taxon>Insecta</taxon>
        <taxon>Pterygota</taxon>
        <taxon>Neoptera</taxon>
        <taxon>Endopterygota</taxon>
        <taxon>Coleoptera</taxon>
        <taxon>Polyphaga</taxon>
        <taxon>Cucujiformia</taxon>
        <taxon>Chrysomeloidea</taxon>
        <taxon>Cerambycidae</taxon>
        <taxon>Lepturinae</taxon>
        <taxon>Rhagiini</taxon>
        <taxon>Rhamnusium</taxon>
    </lineage>
</organism>
<reference evidence="2" key="1">
    <citation type="journal article" date="2023" name="Insect Mol. Biol.">
        <title>Genome sequencing provides insights into the evolution of gene families encoding plant cell wall-degrading enzymes in longhorned beetles.</title>
        <authorList>
            <person name="Shin N.R."/>
            <person name="Okamura Y."/>
            <person name="Kirsch R."/>
            <person name="Pauchet Y."/>
        </authorList>
    </citation>
    <scope>NUCLEOTIDE SEQUENCE</scope>
    <source>
        <strain evidence="2">RBIC_L_NR</strain>
    </source>
</reference>
<accession>A0AAV8X666</accession>
<gene>
    <name evidence="2" type="ORF">NQ314_013641</name>
</gene>
<feature type="compositionally biased region" description="Basic and acidic residues" evidence="1">
    <location>
        <begin position="241"/>
        <end position="255"/>
    </location>
</feature>
<comment type="caution">
    <text evidence="2">The sequence shown here is derived from an EMBL/GenBank/DDBJ whole genome shotgun (WGS) entry which is preliminary data.</text>
</comment>
<sequence length="269" mass="30128">MLFIISDGNPNGSTAHCPSSSWPDYTNSYTPYSPQTNYYDPHQDSAHGTPIHLPTVPQGSVLSPFLVYTMGIHRVTGDCALHQYANENQVYVLASPEMSTYPLIIFIVLPDPGSNEYISTSLTSPPPPAPMFNSAKASLDSMIAPRYPENNTYCPNNWGTNTAYPNNNYYNPPYNQQQYLNHPPAMMVYPTSLYSTVNQNEIHFHLHSTASEKNEQYLTDSVSLTPPQRVEVIQTATSEVPHAHVDPLRIEDSDRSQSQNDPSSVWRPY</sequence>
<feature type="region of interest" description="Disordered" evidence="1">
    <location>
        <begin position="237"/>
        <end position="269"/>
    </location>
</feature>